<dbReference type="STRING" id="33978.A6M13_06655"/>
<proteinExistence type="predicted"/>
<gene>
    <name evidence="8" type="ORF">A6M13_06655</name>
</gene>
<dbReference type="GO" id="GO:0043115">
    <property type="term" value="F:precorrin-2 dehydrogenase activity"/>
    <property type="evidence" value="ECO:0007669"/>
    <property type="project" value="UniProtKB-EC"/>
</dbReference>
<dbReference type="GO" id="GO:0004325">
    <property type="term" value="F:ferrochelatase activity"/>
    <property type="evidence" value="ECO:0007669"/>
    <property type="project" value="InterPro"/>
</dbReference>
<dbReference type="PANTHER" id="PTHR35330">
    <property type="entry name" value="SIROHEME BIOSYNTHESIS PROTEIN MET8"/>
    <property type="match status" value="1"/>
</dbReference>
<comment type="caution">
    <text evidence="8">The sequence shown here is derived from an EMBL/GenBank/DDBJ whole genome shotgun (WGS) entry which is preliminary data.</text>
</comment>
<dbReference type="Pfam" id="PF13241">
    <property type="entry name" value="NAD_binding_7"/>
    <property type="match status" value="1"/>
</dbReference>
<dbReference type="Gene3D" id="1.10.8.610">
    <property type="entry name" value="SirC, precorrin-2 dehydrogenase, C-terminal helical domain-like"/>
    <property type="match status" value="1"/>
</dbReference>
<dbReference type="InterPro" id="IPR042518">
    <property type="entry name" value="SirC_C"/>
</dbReference>
<dbReference type="InterPro" id="IPR036291">
    <property type="entry name" value="NAD(P)-bd_dom_sf"/>
</dbReference>
<keyword evidence="9" id="KW-1185">Reference proteome</keyword>
<comment type="pathway">
    <text evidence="1">Porphyrin-containing compound metabolism; siroheme biosynthesis; sirohydrochlorin from precorrin-2: step 1/1.</text>
</comment>
<dbReference type="PANTHER" id="PTHR35330:SF1">
    <property type="entry name" value="SIROHEME BIOSYNTHESIS PROTEIN MET8"/>
    <property type="match status" value="1"/>
</dbReference>
<dbReference type="InterPro" id="IPR028281">
    <property type="entry name" value="Sirohaem_synthase_central"/>
</dbReference>
<keyword evidence="5" id="KW-0627">Porphyrin biosynthesis</keyword>
<dbReference type="InterPro" id="IPR006367">
    <property type="entry name" value="Sirohaem_synthase_N"/>
</dbReference>
<dbReference type="EMBL" id="MASJ01000039">
    <property type="protein sequence ID" value="OCS83077.1"/>
    <property type="molecule type" value="Genomic_DNA"/>
</dbReference>
<dbReference type="Gene3D" id="3.40.50.720">
    <property type="entry name" value="NAD(P)-binding Rossmann-like Domain"/>
    <property type="match status" value="1"/>
</dbReference>
<evidence type="ECO:0000256" key="6">
    <source>
        <dbReference type="ARBA" id="ARBA00047561"/>
    </source>
</evidence>
<protein>
    <recommendedName>
        <fullName evidence="2">precorrin-2 dehydrogenase</fullName>
        <ecNumber evidence="2">1.3.1.76</ecNumber>
    </recommendedName>
</protein>
<evidence type="ECO:0000313" key="8">
    <source>
        <dbReference type="EMBL" id="OCS83077.1"/>
    </source>
</evidence>
<evidence type="ECO:0000256" key="1">
    <source>
        <dbReference type="ARBA" id="ARBA00005010"/>
    </source>
</evidence>
<evidence type="ECO:0000256" key="5">
    <source>
        <dbReference type="ARBA" id="ARBA00023244"/>
    </source>
</evidence>
<dbReference type="RefSeq" id="WP_066548132.1">
    <property type="nucleotide sequence ID" value="NZ_MASJ01000039.1"/>
</dbReference>
<evidence type="ECO:0000256" key="4">
    <source>
        <dbReference type="ARBA" id="ARBA00023027"/>
    </source>
</evidence>
<accession>A0A1C0Y7B8</accession>
<dbReference type="SUPFAM" id="SSF51735">
    <property type="entry name" value="NAD(P)-binding Rossmann-fold domains"/>
    <property type="match status" value="1"/>
</dbReference>
<name>A0A1C0Y7B8_9BACL</name>
<dbReference type="NCBIfam" id="TIGR01470">
    <property type="entry name" value="cysG_Nterm"/>
    <property type="match status" value="1"/>
</dbReference>
<dbReference type="AlphaFoldDB" id="A0A1C0Y7B8"/>
<sequence>MYYPIALNIAQKKVVIIGGGVIATQKLRTLRGYDAAVTVIAPTLTEEGQTLLAQLNGQWLQRSFEETDVVGAFIVFIATNCLEVNEAVSAAVSPQQIVLRVDDVSKGNMLNQAVVRRGPLSIAVCTDGASPSLTRKLKRQLDEQFPPHYDTYVHFLAQARQEILATVPAANRRTLLQQLVDEELEQLVLTQQQEQAWALVRTWIQQAMKA</sequence>
<dbReference type="SUPFAM" id="SSF75615">
    <property type="entry name" value="Siroheme synthase middle domains-like"/>
    <property type="match status" value="1"/>
</dbReference>
<evidence type="ECO:0000256" key="2">
    <source>
        <dbReference type="ARBA" id="ARBA00012400"/>
    </source>
</evidence>
<evidence type="ECO:0000256" key="3">
    <source>
        <dbReference type="ARBA" id="ARBA00023002"/>
    </source>
</evidence>
<dbReference type="UniPathway" id="UPA00262">
    <property type="reaction ID" value="UER00222"/>
</dbReference>
<evidence type="ECO:0000259" key="7">
    <source>
        <dbReference type="Pfam" id="PF14824"/>
    </source>
</evidence>
<comment type="catalytic activity">
    <reaction evidence="6">
        <text>precorrin-2 + NAD(+) = sirohydrochlorin + NADH + 2 H(+)</text>
        <dbReference type="Rhea" id="RHEA:15613"/>
        <dbReference type="ChEBI" id="CHEBI:15378"/>
        <dbReference type="ChEBI" id="CHEBI:57540"/>
        <dbReference type="ChEBI" id="CHEBI:57945"/>
        <dbReference type="ChEBI" id="CHEBI:58351"/>
        <dbReference type="ChEBI" id="CHEBI:58827"/>
        <dbReference type="EC" id="1.3.1.76"/>
    </reaction>
</comment>
<keyword evidence="4" id="KW-0520">NAD</keyword>
<feature type="domain" description="Siroheme synthase central" evidence="7">
    <location>
        <begin position="117"/>
        <end position="143"/>
    </location>
</feature>
<keyword evidence="3" id="KW-0560">Oxidoreductase</keyword>
<reference evidence="8 9" key="1">
    <citation type="submission" date="2016-07" db="EMBL/GenBank/DDBJ databases">
        <title>Caryophanon tenue genome sequencing.</title>
        <authorList>
            <person name="Verma A."/>
            <person name="Pal Y."/>
            <person name="Krishnamurthi S."/>
        </authorList>
    </citation>
    <scope>NUCLEOTIDE SEQUENCE [LARGE SCALE GENOMIC DNA]</scope>
    <source>
        <strain evidence="8 9">DSM 14152</strain>
    </source>
</reference>
<dbReference type="EC" id="1.3.1.76" evidence="2"/>
<evidence type="ECO:0000313" key="9">
    <source>
        <dbReference type="Proteomes" id="UP000093199"/>
    </source>
</evidence>
<dbReference type="Pfam" id="PF14824">
    <property type="entry name" value="Sirohm_synth_M"/>
    <property type="match status" value="1"/>
</dbReference>
<organism evidence="8 9">
    <name type="scientific">Caryophanon tenue</name>
    <dbReference type="NCBI Taxonomy" id="33978"/>
    <lineage>
        <taxon>Bacteria</taxon>
        <taxon>Bacillati</taxon>
        <taxon>Bacillota</taxon>
        <taxon>Bacilli</taxon>
        <taxon>Bacillales</taxon>
        <taxon>Caryophanaceae</taxon>
        <taxon>Caryophanon</taxon>
    </lineage>
</organism>
<dbReference type="Proteomes" id="UP000093199">
    <property type="component" value="Unassembled WGS sequence"/>
</dbReference>
<dbReference type="GO" id="GO:0019354">
    <property type="term" value="P:siroheme biosynthetic process"/>
    <property type="evidence" value="ECO:0007669"/>
    <property type="project" value="UniProtKB-UniPathway"/>
</dbReference>
<dbReference type="InterPro" id="IPR028161">
    <property type="entry name" value="Met8-like"/>
</dbReference>